<dbReference type="PANTHER" id="PTHR43105">
    <property type="entry name" value="RESPIRATORY NITRATE REDUCTASE"/>
    <property type="match status" value="1"/>
</dbReference>
<dbReference type="OrthoDB" id="3245792at2759"/>
<evidence type="ECO:0000313" key="5">
    <source>
        <dbReference type="EMBL" id="GLB45890.1"/>
    </source>
</evidence>
<dbReference type="GO" id="GO:0016491">
    <property type="term" value="F:oxidoreductase activity"/>
    <property type="evidence" value="ECO:0007669"/>
    <property type="project" value="InterPro"/>
</dbReference>
<dbReference type="InterPro" id="IPR006656">
    <property type="entry name" value="Mopterin_OxRdtase"/>
</dbReference>
<comment type="caution">
    <text evidence="5">The sequence shown here is derived from an EMBL/GenBank/DDBJ whole genome shotgun (WGS) entry which is preliminary data.</text>
</comment>
<dbReference type="InterPro" id="IPR050123">
    <property type="entry name" value="Prok_molybdopt-oxidoreductase"/>
</dbReference>
<evidence type="ECO:0000256" key="1">
    <source>
        <dbReference type="ARBA" id="ARBA00001966"/>
    </source>
</evidence>
<dbReference type="SUPFAM" id="SSF53706">
    <property type="entry name" value="Formate dehydrogenase/DMSO reductase, domains 1-3"/>
    <property type="match status" value="1"/>
</dbReference>
<proteinExistence type="predicted"/>
<name>A0A9P3Q1G4_LYOSH</name>
<evidence type="ECO:0000259" key="4">
    <source>
        <dbReference type="Pfam" id="PF00384"/>
    </source>
</evidence>
<dbReference type="EMBL" id="BRPK01000036">
    <property type="protein sequence ID" value="GLB45890.1"/>
    <property type="molecule type" value="Genomic_DNA"/>
</dbReference>
<dbReference type="Proteomes" id="UP001063166">
    <property type="component" value="Unassembled WGS sequence"/>
</dbReference>
<reference evidence="5" key="1">
    <citation type="submission" date="2022-07" db="EMBL/GenBank/DDBJ databases">
        <title>The genome of Lyophyllum shimeji provides insight into the initial evolution of ectomycorrhizal fungal genome.</title>
        <authorList>
            <person name="Kobayashi Y."/>
            <person name="Shibata T."/>
            <person name="Hirakawa H."/>
            <person name="Shigenobu S."/>
            <person name="Nishiyama T."/>
            <person name="Yamada A."/>
            <person name="Hasebe M."/>
            <person name="Kawaguchi M."/>
        </authorList>
    </citation>
    <scope>NUCLEOTIDE SEQUENCE</scope>
    <source>
        <strain evidence="5">AT787</strain>
    </source>
</reference>
<dbReference type="GO" id="GO:0016020">
    <property type="term" value="C:membrane"/>
    <property type="evidence" value="ECO:0007669"/>
    <property type="project" value="TreeGrafter"/>
</dbReference>
<dbReference type="AlphaFoldDB" id="A0A9P3Q1G4"/>
<sequence>MPERSRCPSLLPVHFLSTEHVGDDASPNARSVDLSRRSYSPPLTTTQPLARFTQIHLPPQHRRNRPQLADVCLPGATYTEKDMTWVNTEGRPQLGRAAVLSPGASREDWKIIRALSEVVG</sequence>
<evidence type="ECO:0000256" key="2">
    <source>
        <dbReference type="ARBA" id="ARBA00034078"/>
    </source>
</evidence>
<comment type="cofactor">
    <cofactor evidence="2">
        <name>[2Fe-2S] cluster</name>
        <dbReference type="ChEBI" id="CHEBI:190135"/>
    </cofactor>
</comment>
<dbReference type="PANTHER" id="PTHR43105:SF13">
    <property type="entry name" value="NADH-UBIQUINONE OXIDOREDUCTASE 75 KDA SUBUNIT, MITOCHONDRIAL"/>
    <property type="match status" value="1"/>
</dbReference>
<comment type="cofactor">
    <cofactor evidence="1">
        <name>[4Fe-4S] cluster</name>
        <dbReference type="ChEBI" id="CHEBI:49883"/>
    </cofactor>
</comment>
<evidence type="ECO:0000313" key="6">
    <source>
        <dbReference type="Proteomes" id="UP001063166"/>
    </source>
</evidence>
<feature type="region of interest" description="Disordered" evidence="3">
    <location>
        <begin position="19"/>
        <end position="45"/>
    </location>
</feature>
<accession>A0A9P3Q1G4</accession>
<dbReference type="Gene3D" id="3.40.50.740">
    <property type="match status" value="1"/>
</dbReference>
<feature type="domain" description="Molybdopterin oxidoreductase" evidence="4">
    <location>
        <begin position="67"/>
        <end position="118"/>
    </location>
</feature>
<keyword evidence="6" id="KW-1185">Reference proteome</keyword>
<protein>
    <submittedName>
        <fullName evidence="5">Complex I 75 kDa subunit family protein</fullName>
    </submittedName>
</protein>
<dbReference type="Pfam" id="PF00384">
    <property type="entry name" value="Molybdopterin"/>
    <property type="match status" value="1"/>
</dbReference>
<gene>
    <name evidence="5" type="primary">NDUFS1</name>
    <name evidence="5" type="ORF">LshimejAT787_3600020</name>
</gene>
<evidence type="ECO:0000256" key="3">
    <source>
        <dbReference type="SAM" id="MobiDB-lite"/>
    </source>
</evidence>
<organism evidence="5 6">
    <name type="scientific">Lyophyllum shimeji</name>
    <name type="common">Hon-shimeji</name>
    <name type="synonym">Tricholoma shimeji</name>
    <dbReference type="NCBI Taxonomy" id="47721"/>
    <lineage>
        <taxon>Eukaryota</taxon>
        <taxon>Fungi</taxon>
        <taxon>Dikarya</taxon>
        <taxon>Basidiomycota</taxon>
        <taxon>Agaricomycotina</taxon>
        <taxon>Agaricomycetes</taxon>
        <taxon>Agaricomycetidae</taxon>
        <taxon>Agaricales</taxon>
        <taxon>Tricholomatineae</taxon>
        <taxon>Lyophyllaceae</taxon>
        <taxon>Lyophyllum</taxon>
    </lineage>
</organism>